<keyword evidence="3" id="KW-1185">Reference proteome</keyword>
<gene>
    <name evidence="2" type="ORF">ES332_D13G109000v1</name>
</gene>
<sequence length="82" mass="9357">MAYNGVTSRLQQDVGILQQKIVKIQRELSQLDAKLDAKLEARFKEFKDELMGELRYELQSLFKQYLGYQNPTTSNAATSAKG</sequence>
<evidence type="ECO:0000313" key="2">
    <source>
        <dbReference type="EMBL" id="TYH34143.1"/>
    </source>
</evidence>
<dbReference type="EMBL" id="CM017635">
    <property type="protein sequence ID" value="TYH34143.1"/>
    <property type="molecule type" value="Genomic_DNA"/>
</dbReference>
<feature type="coiled-coil region" evidence="1">
    <location>
        <begin position="14"/>
        <end position="41"/>
    </location>
</feature>
<keyword evidence="1" id="KW-0175">Coiled coil</keyword>
<dbReference type="Proteomes" id="UP000322667">
    <property type="component" value="Chromosome D13"/>
</dbReference>
<dbReference type="AlphaFoldDB" id="A0A5D2HVK0"/>
<proteinExistence type="predicted"/>
<evidence type="ECO:0000256" key="1">
    <source>
        <dbReference type="SAM" id="Coils"/>
    </source>
</evidence>
<accession>A0A5D2HVK0</accession>
<reference evidence="2 3" key="1">
    <citation type="submission" date="2019-07" db="EMBL/GenBank/DDBJ databases">
        <title>WGS assembly of Gossypium tomentosum.</title>
        <authorList>
            <person name="Chen Z.J."/>
            <person name="Sreedasyam A."/>
            <person name="Ando A."/>
            <person name="Song Q."/>
            <person name="De L."/>
            <person name="Hulse-Kemp A."/>
            <person name="Ding M."/>
            <person name="Ye W."/>
            <person name="Kirkbride R."/>
            <person name="Jenkins J."/>
            <person name="Plott C."/>
            <person name="Lovell J."/>
            <person name="Lin Y.-M."/>
            <person name="Vaughn R."/>
            <person name="Liu B."/>
            <person name="Li W."/>
            <person name="Simpson S."/>
            <person name="Scheffler B."/>
            <person name="Saski C."/>
            <person name="Grover C."/>
            <person name="Hu G."/>
            <person name="Conover J."/>
            <person name="Carlson J."/>
            <person name="Shu S."/>
            <person name="Boston L."/>
            <person name="Williams M."/>
            <person name="Peterson D."/>
            <person name="Mcgee K."/>
            <person name="Jones D."/>
            <person name="Wendel J."/>
            <person name="Stelly D."/>
            <person name="Grimwood J."/>
            <person name="Schmutz J."/>
        </authorList>
    </citation>
    <scope>NUCLEOTIDE SEQUENCE [LARGE SCALE GENOMIC DNA]</scope>
    <source>
        <strain evidence="2">7179.01</strain>
    </source>
</reference>
<name>A0A5D2HVK0_GOSTO</name>
<evidence type="ECO:0000313" key="3">
    <source>
        <dbReference type="Proteomes" id="UP000322667"/>
    </source>
</evidence>
<protein>
    <submittedName>
        <fullName evidence="2">Uncharacterized protein</fullName>
    </submittedName>
</protein>
<organism evidence="2 3">
    <name type="scientific">Gossypium tomentosum</name>
    <name type="common">Hawaiian cotton</name>
    <name type="synonym">Gossypium sandvicense</name>
    <dbReference type="NCBI Taxonomy" id="34277"/>
    <lineage>
        <taxon>Eukaryota</taxon>
        <taxon>Viridiplantae</taxon>
        <taxon>Streptophyta</taxon>
        <taxon>Embryophyta</taxon>
        <taxon>Tracheophyta</taxon>
        <taxon>Spermatophyta</taxon>
        <taxon>Magnoliopsida</taxon>
        <taxon>eudicotyledons</taxon>
        <taxon>Gunneridae</taxon>
        <taxon>Pentapetalae</taxon>
        <taxon>rosids</taxon>
        <taxon>malvids</taxon>
        <taxon>Malvales</taxon>
        <taxon>Malvaceae</taxon>
        <taxon>Malvoideae</taxon>
        <taxon>Gossypium</taxon>
    </lineage>
</organism>